<evidence type="ECO:0000256" key="3">
    <source>
        <dbReference type="ARBA" id="ARBA00022801"/>
    </source>
</evidence>
<name>A0ABV6MRP7_9PSEU</name>
<accession>A0ABV6MRP7</accession>
<protein>
    <submittedName>
        <fullName evidence="8">C40 family peptidase</fullName>
    </submittedName>
</protein>
<dbReference type="PROSITE" id="PS51935">
    <property type="entry name" value="NLPC_P60"/>
    <property type="match status" value="1"/>
</dbReference>
<keyword evidence="6" id="KW-0732">Signal</keyword>
<evidence type="ECO:0000256" key="6">
    <source>
        <dbReference type="SAM" id="SignalP"/>
    </source>
</evidence>
<evidence type="ECO:0000313" key="8">
    <source>
        <dbReference type="EMBL" id="MFC0542959.1"/>
    </source>
</evidence>
<evidence type="ECO:0000313" key="9">
    <source>
        <dbReference type="Proteomes" id="UP001589810"/>
    </source>
</evidence>
<dbReference type="RefSeq" id="WP_273941363.1">
    <property type="nucleotide sequence ID" value="NZ_CP097263.1"/>
</dbReference>
<dbReference type="Gene3D" id="3.90.1720.10">
    <property type="entry name" value="endopeptidase domain like (from Nostoc punctiforme)"/>
    <property type="match status" value="1"/>
</dbReference>
<keyword evidence="2" id="KW-0645">Protease</keyword>
<evidence type="ECO:0000256" key="1">
    <source>
        <dbReference type="ARBA" id="ARBA00007074"/>
    </source>
</evidence>
<dbReference type="Proteomes" id="UP001589810">
    <property type="component" value="Unassembled WGS sequence"/>
</dbReference>
<organism evidence="8 9">
    <name type="scientific">Kutzneria chonburiensis</name>
    <dbReference type="NCBI Taxonomy" id="1483604"/>
    <lineage>
        <taxon>Bacteria</taxon>
        <taxon>Bacillati</taxon>
        <taxon>Actinomycetota</taxon>
        <taxon>Actinomycetes</taxon>
        <taxon>Pseudonocardiales</taxon>
        <taxon>Pseudonocardiaceae</taxon>
        <taxon>Kutzneria</taxon>
    </lineage>
</organism>
<dbReference type="SUPFAM" id="SSF54001">
    <property type="entry name" value="Cysteine proteinases"/>
    <property type="match status" value="1"/>
</dbReference>
<keyword evidence="5" id="KW-0175">Coiled coil</keyword>
<dbReference type="EMBL" id="JBHLUD010000004">
    <property type="protein sequence ID" value="MFC0542959.1"/>
    <property type="molecule type" value="Genomic_DNA"/>
</dbReference>
<dbReference type="Pfam" id="PF00877">
    <property type="entry name" value="NLPC_P60"/>
    <property type="match status" value="1"/>
</dbReference>
<proteinExistence type="inferred from homology"/>
<feature type="chain" id="PRO_5045455273" evidence="6">
    <location>
        <begin position="25"/>
        <end position="338"/>
    </location>
</feature>
<dbReference type="PANTHER" id="PTHR47359:SF3">
    <property type="entry name" value="NLP_P60 DOMAIN-CONTAINING PROTEIN-RELATED"/>
    <property type="match status" value="1"/>
</dbReference>
<comment type="similarity">
    <text evidence="1">Belongs to the peptidase C40 family.</text>
</comment>
<dbReference type="InterPro" id="IPR051794">
    <property type="entry name" value="PG_Endopeptidase_C40"/>
</dbReference>
<comment type="caution">
    <text evidence="8">The sequence shown here is derived from an EMBL/GenBank/DDBJ whole genome shotgun (WGS) entry which is preliminary data.</text>
</comment>
<evidence type="ECO:0000256" key="4">
    <source>
        <dbReference type="ARBA" id="ARBA00022807"/>
    </source>
</evidence>
<feature type="domain" description="NlpC/P60" evidence="7">
    <location>
        <begin position="220"/>
        <end position="338"/>
    </location>
</feature>
<keyword evidence="3" id="KW-0378">Hydrolase</keyword>
<feature type="signal peptide" evidence="6">
    <location>
        <begin position="1"/>
        <end position="24"/>
    </location>
</feature>
<sequence length="338" mass="34992">MRKLCATCAMVAVTALVSTGVAQADDPPTTVAGLIGRYVDLSRQAEKVNEQLLKAQEKAQGLREQAATADAAFQAADKSWKQAQQQADGVVADRRHRAELLRSLVPANSVAAVLNSSSADAFTSASIAVGLAHDADDAVAAASAQALAQTSKAREEAQKQQDAASKAAAAATAIEAQVGNQRSDLQKRVSQVRAALDALPADEVAMLQSGVTAPNVMTPPGAVGVALRFAIAQLGKPYEWGGTGPIAYDCSGLVQAAYRAAGIALPRVAADQAQVGVQVSRADVKAGDLIYFYQPVQHVAIALDHNQAVQAATFGEPIKVSPIDAIGPITVIRRVVTN</sequence>
<dbReference type="PANTHER" id="PTHR47359">
    <property type="entry name" value="PEPTIDOGLYCAN DL-ENDOPEPTIDASE CWLO"/>
    <property type="match status" value="1"/>
</dbReference>
<evidence type="ECO:0000259" key="7">
    <source>
        <dbReference type="PROSITE" id="PS51935"/>
    </source>
</evidence>
<reference evidence="8 9" key="1">
    <citation type="submission" date="2024-09" db="EMBL/GenBank/DDBJ databases">
        <authorList>
            <person name="Sun Q."/>
            <person name="Mori K."/>
        </authorList>
    </citation>
    <scope>NUCLEOTIDE SEQUENCE [LARGE SCALE GENOMIC DNA]</scope>
    <source>
        <strain evidence="8 9">TBRC 1432</strain>
    </source>
</reference>
<feature type="coiled-coil region" evidence="5">
    <location>
        <begin position="38"/>
        <end position="72"/>
    </location>
</feature>
<gene>
    <name evidence="8" type="ORF">ACFFH7_15780</name>
</gene>
<evidence type="ECO:0000256" key="5">
    <source>
        <dbReference type="SAM" id="Coils"/>
    </source>
</evidence>
<keyword evidence="4" id="KW-0788">Thiol protease</keyword>
<dbReference type="InterPro" id="IPR000064">
    <property type="entry name" value="NLP_P60_dom"/>
</dbReference>
<dbReference type="InterPro" id="IPR038765">
    <property type="entry name" value="Papain-like_cys_pep_sf"/>
</dbReference>
<keyword evidence="9" id="KW-1185">Reference proteome</keyword>
<evidence type="ECO:0000256" key="2">
    <source>
        <dbReference type="ARBA" id="ARBA00022670"/>
    </source>
</evidence>